<reference evidence="13 14" key="1">
    <citation type="submission" date="2018-03" db="EMBL/GenBank/DDBJ databases">
        <title>Marinobacter brunus sp. nov., a marine bacterium of Gamma-proteobacteria isolated from the surface seawater of the South China Sea.</title>
        <authorList>
            <person name="Cheng H."/>
            <person name="Wu Y.-H."/>
            <person name="Xamxidin M."/>
            <person name="Xu X.-W."/>
        </authorList>
    </citation>
    <scope>NUCLEOTIDE SEQUENCE [LARGE SCALE GENOMIC DNA]</scope>
    <source>
        <strain evidence="13 14">NH169-3</strain>
    </source>
</reference>
<dbReference type="EC" id="1.1.1.169" evidence="3 10"/>
<dbReference type="NCBIfam" id="TIGR00745">
    <property type="entry name" value="apbA_panE"/>
    <property type="match status" value="1"/>
</dbReference>
<dbReference type="Proteomes" id="UP000239866">
    <property type="component" value="Unassembled WGS sequence"/>
</dbReference>
<evidence type="ECO:0000256" key="2">
    <source>
        <dbReference type="ARBA" id="ARBA00007870"/>
    </source>
</evidence>
<keyword evidence="7 10" id="KW-0560">Oxidoreductase</keyword>
<keyword evidence="14" id="KW-1185">Reference proteome</keyword>
<dbReference type="SUPFAM" id="SSF48179">
    <property type="entry name" value="6-phosphogluconate dehydrogenase C-terminal domain-like"/>
    <property type="match status" value="1"/>
</dbReference>
<dbReference type="AlphaFoldDB" id="A0A2T1K567"/>
<evidence type="ECO:0000256" key="7">
    <source>
        <dbReference type="ARBA" id="ARBA00023002"/>
    </source>
</evidence>
<dbReference type="InterPro" id="IPR036291">
    <property type="entry name" value="NAD(P)-bd_dom_sf"/>
</dbReference>
<comment type="catalytic activity">
    <reaction evidence="9 10">
        <text>(R)-pantoate + NADP(+) = 2-dehydropantoate + NADPH + H(+)</text>
        <dbReference type="Rhea" id="RHEA:16233"/>
        <dbReference type="ChEBI" id="CHEBI:11561"/>
        <dbReference type="ChEBI" id="CHEBI:15378"/>
        <dbReference type="ChEBI" id="CHEBI:15980"/>
        <dbReference type="ChEBI" id="CHEBI:57783"/>
        <dbReference type="ChEBI" id="CHEBI:58349"/>
        <dbReference type="EC" id="1.1.1.169"/>
    </reaction>
</comment>
<dbReference type="InterPro" id="IPR050838">
    <property type="entry name" value="Ketopantoate_reductase"/>
</dbReference>
<sequence>MIAILGAGSMGRLWAATLPAGQVAFVPRPAQSPAPEHYDFSPVSGPSRNITIPWLSARQTPTTLLVTTKAGDTLAALSCVLPALPESVPMVLFQNGLGSQQQVADTWPNRPILAAATTEGANRPRPDQLIHAGAGTTRLGALTDTGKAHRDTVVEALKSSGLTVIPADDIMHRLWQKLIVNAGINPFTAILDCLNGELLQQPFFQQWIEPLCNELSQLLEVAGQPAQSPRQLRERIEAVARATAGNTSSMRADVLAGRATEIAYINGYLVRLAERVDMDAPVNRMLTHRVKDLI</sequence>
<feature type="domain" description="Ketopantoate reductase C-terminal" evidence="12">
    <location>
        <begin position="169"/>
        <end position="291"/>
    </location>
</feature>
<dbReference type="PANTHER" id="PTHR43765">
    <property type="entry name" value="2-DEHYDROPANTOATE 2-REDUCTASE-RELATED"/>
    <property type="match status" value="1"/>
</dbReference>
<dbReference type="PANTHER" id="PTHR43765:SF2">
    <property type="entry name" value="2-DEHYDROPANTOATE 2-REDUCTASE"/>
    <property type="match status" value="1"/>
</dbReference>
<evidence type="ECO:0000256" key="5">
    <source>
        <dbReference type="ARBA" id="ARBA00022655"/>
    </source>
</evidence>
<organism evidence="13 14">
    <name type="scientific">Marinobacter fuscus</name>
    <dbReference type="NCBI Taxonomy" id="2109942"/>
    <lineage>
        <taxon>Bacteria</taxon>
        <taxon>Pseudomonadati</taxon>
        <taxon>Pseudomonadota</taxon>
        <taxon>Gammaproteobacteria</taxon>
        <taxon>Pseudomonadales</taxon>
        <taxon>Marinobacteraceae</taxon>
        <taxon>Marinobacter</taxon>
    </lineage>
</organism>
<evidence type="ECO:0000256" key="4">
    <source>
        <dbReference type="ARBA" id="ARBA00019465"/>
    </source>
</evidence>
<evidence type="ECO:0000256" key="3">
    <source>
        <dbReference type="ARBA" id="ARBA00013014"/>
    </source>
</evidence>
<dbReference type="Gene3D" id="3.40.50.720">
    <property type="entry name" value="NAD(P)-binding Rossmann-like Domain"/>
    <property type="match status" value="1"/>
</dbReference>
<dbReference type="InterPro" id="IPR008927">
    <property type="entry name" value="6-PGluconate_DH-like_C_sf"/>
</dbReference>
<evidence type="ECO:0000256" key="8">
    <source>
        <dbReference type="ARBA" id="ARBA00032024"/>
    </source>
</evidence>
<evidence type="ECO:0000259" key="12">
    <source>
        <dbReference type="Pfam" id="PF08546"/>
    </source>
</evidence>
<keyword evidence="6 10" id="KW-0521">NADP</keyword>
<feature type="domain" description="Ketopantoate reductase N-terminal" evidence="11">
    <location>
        <begin position="2"/>
        <end position="142"/>
    </location>
</feature>
<evidence type="ECO:0000256" key="1">
    <source>
        <dbReference type="ARBA" id="ARBA00004994"/>
    </source>
</evidence>
<dbReference type="InterPro" id="IPR013332">
    <property type="entry name" value="KPR_N"/>
</dbReference>
<dbReference type="Pfam" id="PF02558">
    <property type="entry name" value="ApbA"/>
    <property type="match status" value="1"/>
</dbReference>
<dbReference type="Gene3D" id="1.10.1040.10">
    <property type="entry name" value="N-(1-d-carboxylethyl)-l-norvaline Dehydrogenase, domain 2"/>
    <property type="match status" value="1"/>
</dbReference>
<dbReference type="SUPFAM" id="SSF51735">
    <property type="entry name" value="NAD(P)-binding Rossmann-fold domains"/>
    <property type="match status" value="1"/>
</dbReference>
<comment type="function">
    <text evidence="10">Catalyzes the NADPH-dependent reduction of ketopantoate into pantoic acid.</text>
</comment>
<dbReference type="GO" id="GO:0050661">
    <property type="term" value="F:NADP binding"/>
    <property type="evidence" value="ECO:0007669"/>
    <property type="project" value="TreeGrafter"/>
</dbReference>
<proteinExistence type="inferred from homology"/>
<gene>
    <name evidence="13" type="ORF">C7H09_14940</name>
</gene>
<evidence type="ECO:0000256" key="9">
    <source>
        <dbReference type="ARBA" id="ARBA00048793"/>
    </source>
</evidence>
<dbReference type="InterPro" id="IPR013328">
    <property type="entry name" value="6PGD_dom2"/>
</dbReference>
<dbReference type="EMBL" id="PXNP01000103">
    <property type="protein sequence ID" value="PSF05306.1"/>
    <property type="molecule type" value="Genomic_DNA"/>
</dbReference>
<dbReference type="UniPathway" id="UPA00028">
    <property type="reaction ID" value="UER00004"/>
</dbReference>
<evidence type="ECO:0000256" key="10">
    <source>
        <dbReference type="RuleBase" id="RU362068"/>
    </source>
</evidence>
<evidence type="ECO:0000256" key="6">
    <source>
        <dbReference type="ARBA" id="ARBA00022857"/>
    </source>
</evidence>
<comment type="similarity">
    <text evidence="2 10">Belongs to the ketopantoate reductase family.</text>
</comment>
<keyword evidence="5 10" id="KW-0566">Pantothenate biosynthesis</keyword>
<accession>A0A2T1K567</accession>
<dbReference type="GO" id="GO:0005737">
    <property type="term" value="C:cytoplasm"/>
    <property type="evidence" value="ECO:0007669"/>
    <property type="project" value="TreeGrafter"/>
</dbReference>
<dbReference type="InterPro" id="IPR003710">
    <property type="entry name" value="ApbA"/>
</dbReference>
<dbReference type="RefSeq" id="WP_106764087.1">
    <property type="nucleotide sequence ID" value="NZ_PXNP01000103.1"/>
</dbReference>
<comment type="caution">
    <text evidence="13">The sequence shown here is derived from an EMBL/GenBank/DDBJ whole genome shotgun (WGS) entry which is preliminary data.</text>
</comment>
<dbReference type="Pfam" id="PF08546">
    <property type="entry name" value="ApbA_C"/>
    <property type="match status" value="1"/>
</dbReference>
<dbReference type="OrthoDB" id="6530772at2"/>
<comment type="pathway">
    <text evidence="1 10">Cofactor biosynthesis; (R)-pantothenate biosynthesis; (R)-pantoate from 3-methyl-2-oxobutanoate: step 2/2.</text>
</comment>
<dbReference type="GO" id="GO:0008677">
    <property type="term" value="F:2-dehydropantoate 2-reductase activity"/>
    <property type="evidence" value="ECO:0007669"/>
    <property type="project" value="UniProtKB-EC"/>
</dbReference>
<evidence type="ECO:0000313" key="13">
    <source>
        <dbReference type="EMBL" id="PSF05306.1"/>
    </source>
</evidence>
<evidence type="ECO:0000259" key="11">
    <source>
        <dbReference type="Pfam" id="PF02558"/>
    </source>
</evidence>
<dbReference type="InterPro" id="IPR013752">
    <property type="entry name" value="KPA_reductase"/>
</dbReference>
<evidence type="ECO:0000313" key="14">
    <source>
        <dbReference type="Proteomes" id="UP000239866"/>
    </source>
</evidence>
<name>A0A2T1K567_9GAMM</name>
<dbReference type="GO" id="GO:0015940">
    <property type="term" value="P:pantothenate biosynthetic process"/>
    <property type="evidence" value="ECO:0007669"/>
    <property type="project" value="UniProtKB-UniPathway"/>
</dbReference>
<protein>
    <recommendedName>
        <fullName evidence="4 10">2-dehydropantoate 2-reductase</fullName>
        <ecNumber evidence="3 10">1.1.1.169</ecNumber>
    </recommendedName>
    <alternativeName>
        <fullName evidence="8 10">Ketopantoate reductase</fullName>
    </alternativeName>
</protein>